<keyword evidence="4" id="KW-1185">Reference proteome</keyword>
<feature type="coiled-coil region" evidence="1">
    <location>
        <begin position="75"/>
        <end position="140"/>
    </location>
</feature>
<evidence type="ECO:0000256" key="1">
    <source>
        <dbReference type="SAM" id="Coils"/>
    </source>
</evidence>
<feature type="compositionally biased region" description="Acidic residues" evidence="2">
    <location>
        <begin position="37"/>
        <end position="46"/>
    </location>
</feature>
<comment type="caution">
    <text evidence="3">The sequence shown here is derived from an EMBL/GenBank/DDBJ whole genome shotgun (WGS) entry which is preliminary data.</text>
</comment>
<protein>
    <submittedName>
        <fullName evidence="3">Uncharacterized protein</fullName>
    </submittedName>
</protein>
<sequence>MSANSRKNKRGDRGSSSGSAENSAKKPNMKETVEEGIFGDEDSSEEEPTLLEIKLMLSSIQSSITSISSENVKFREGMEELKKSLRSNERELKELKASLEKANKQNALLQKELLGTKTKLNEQTERIDSLIESLDNLEQYSRKNSLEIHGIPENIYTSSEKVVLKVAEAVNVPVAVEDIEISHKLRRRNGMKPIIIKFCSHKVKSRLYKEGTKLKSVKISDLYPSYASAATKQNRIFINENLTPYRADLVRQANDKKADGLLSSVWTLDGKVFVKTSPSGNPVRIYSEDDLDEL</sequence>
<dbReference type="EMBL" id="CALNXI010000729">
    <property type="protein sequence ID" value="CAH3041353.1"/>
    <property type="molecule type" value="Genomic_DNA"/>
</dbReference>
<evidence type="ECO:0000256" key="2">
    <source>
        <dbReference type="SAM" id="MobiDB-lite"/>
    </source>
</evidence>
<proteinExistence type="predicted"/>
<feature type="compositionally biased region" description="Basic residues" evidence="2">
    <location>
        <begin position="1"/>
        <end position="10"/>
    </location>
</feature>
<evidence type="ECO:0000313" key="4">
    <source>
        <dbReference type="Proteomes" id="UP001159427"/>
    </source>
</evidence>
<dbReference type="Proteomes" id="UP001159427">
    <property type="component" value="Unassembled WGS sequence"/>
</dbReference>
<name>A0ABN8N6E5_9CNID</name>
<accession>A0ABN8N6E5</accession>
<organism evidence="3 4">
    <name type="scientific">Porites evermanni</name>
    <dbReference type="NCBI Taxonomy" id="104178"/>
    <lineage>
        <taxon>Eukaryota</taxon>
        <taxon>Metazoa</taxon>
        <taxon>Cnidaria</taxon>
        <taxon>Anthozoa</taxon>
        <taxon>Hexacorallia</taxon>
        <taxon>Scleractinia</taxon>
        <taxon>Fungiina</taxon>
        <taxon>Poritidae</taxon>
        <taxon>Porites</taxon>
    </lineage>
</organism>
<reference evidence="3 4" key="1">
    <citation type="submission" date="2022-05" db="EMBL/GenBank/DDBJ databases">
        <authorList>
            <consortium name="Genoscope - CEA"/>
            <person name="William W."/>
        </authorList>
    </citation>
    <scope>NUCLEOTIDE SEQUENCE [LARGE SCALE GENOMIC DNA]</scope>
</reference>
<gene>
    <name evidence="3" type="ORF">PEVE_00040216</name>
</gene>
<evidence type="ECO:0000313" key="3">
    <source>
        <dbReference type="EMBL" id="CAH3041353.1"/>
    </source>
</evidence>
<keyword evidence="1" id="KW-0175">Coiled coil</keyword>
<feature type="region of interest" description="Disordered" evidence="2">
    <location>
        <begin position="1"/>
        <end position="46"/>
    </location>
</feature>